<organism evidence="1 2">
    <name type="scientific">Nephila pilipes</name>
    <name type="common">Giant wood spider</name>
    <name type="synonym">Nephila maculata</name>
    <dbReference type="NCBI Taxonomy" id="299642"/>
    <lineage>
        <taxon>Eukaryota</taxon>
        <taxon>Metazoa</taxon>
        <taxon>Ecdysozoa</taxon>
        <taxon>Arthropoda</taxon>
        <taxon>Chelicerata</taxon>
        <taxon>Arachnida</taxon>
        <taxon>Araneae</taxon>
        <taxon>Araneomorphae</taxon>
        <taxon>Entelegynae</taxon>
        <taxon>Araneoidea</taxon>
        <taxon>Nephilidae</taxon>
        <taxon>Nephila</taxon>
    </lineage>
</organism>
<dbReference type="EMBL" id="BMAW01001917">
    <property type="protein sequence ID" value="GFS76252.1"/>
    <property type="molecule type" value="Genomic_DNA"/>
</dbReference>
<keyword evidence="2" id="KW-1185">Reference proteome</keyword>
<reference evidence="1" key="1">
    <citation type="submission" date="2020-08" db="EMBL/GenBank/DDBJ databases">
        <title>Multicomponent nature underlies the extraordinary mechanical properties of spider dragline silk.</title>
        <authorList>
            <person name="Kono N."/>
            <person name="Nakamura H."/>
            <person name="Mori M."/>
            <person name="Yoshida Y."/>
            <person name="Ohtoshi R."/>
            <person name="Malay A.D."/>
            <person name="Moran D.A.P."/>
            <person name="Tomita M."/>
            <person name="Numata K."/>
            <person name="Arakawa K."/>
        </authorList>
    </citation>
    <scope>NUCLEOTIDE SEQUENCE</scope>
</reference>
<sequence>MVTIKNKLELTRHTITQSPILNRDPEKKLVANHAVEVAPLGKVCQLLVSISDAIDSIPFIQDLPCHAKNSGNVAITMPLALQGKLFGEEFPMSKAEIEYGEDVEGSYLNDER</sequence>
<comment type="caution">
    <text evidence="1">The sequence shown here is derived from an EMBL/GenBank/DDBJ whole genome shotgun (WGS) entry which is preliminary data.</text>
</comment>
<protein>
    <submittedName>
        <fullName evidence="1">Uncharacterized protein</fullName>
    </submittedName>
</protein>
<proteinExistence type="predicted"/>
<name>A0A8X6T2S3_NEPPI</name>
<evidence type="ECO:0000313" key="1">
    <source>
        <dbReference type="EMBL" id="GFS76252.1"/>
    </source>
</evidence>
<dbReference type="AlphaFoldDB" id="A0A8X6T2S3"/>
<gene>
    <name evidence="1" type="primary">AVEN_48990_1</name>
    <name evidence="1" type="ORF">NPIL_336771</name>
</gene>
<accession>A0A8X6T2S3</accession>
<dbReference type="OrthoDB" id="10407409at2759"/>
<evidence type="ECO:0000313" key="2">
    <source>
        <dbReference type="Proteomes" id="UP000887013"/>
    </source>
</evidence>
<dbReference type="Proteomes" id="UP000887013">
    <property type="component" value="Unassembled WGS sequence"/>
</dbReference>